<keyword evidence="3" id="KW-0633">Potassium transport</keyword>
<dbReference type="Gene3D" id="1.20.1530.20">
    <property type="match status" value="1"/>
</dbReference>
<evidence type="ECO:0000313" key="15">
    <source>
        <dbReference type="Proteomes" id="UP000626092"/>
    </source>
</evidence>
<dbReference type="InterPro" id="IPR057291">
    <property type="entry name" value="CHX17_2nd"/>
</dbReference>
<feature type="transmembrane region" description="Helical" evidence="10">
    <location>
        <begin position="386"/>
        <end position="407"/>
    </location>
</feature>
<evidence type="ECO:0000256" key="7">
    <source>
        <dbReference type="ARBA" id="ARBA00023065"/>
    </source>
</evidence>
<keyword evidence="15" id="KW-1185">Reference proteome</keyword>
<keyword evidence="2" id="KW-0813">Transport</keyword>
<feature type="transmembrane region" description="Helical" evidence="10">
    <location>
        <begin position="70"/>
        <end position="92"/>
    </location>
</feature>
<feature type="transmembrane region" description="Helical" evidence="10">
    <location>
        <begin position="307"/>
        <end position="326"/>
    </location>
</feature>
<comment type="similarity">
    <text evidence="9">Belongs to the monovalent cation:proton antiporter 2 (CPA2) transporter (TC 2.A.37) family. CHX (TC 2.A.37.4) subfamily.</text>
</comment>
<feature type="transmembrane region" description="Helical" evidence="10">
    <location>
        <begin position="451"/>
        <end position="469"/>
    </location>
</feature>
<reference evidence="14" key="1">
    <citation type="submission" date="2019-11" db="EMBL/GenBank/DDBJ databases">
        <authorList>
            <person name="Liu Y."/>
            <person name="Hou J."/>
            <person name="Li T.-Q."/>
            <person name="Guan C.-H."/>
            <person name="Wu X."/>
            <person name="Wu H.-Z."/>
            <person name="Ling F."/>
            <person name="Zhang R."/>
            <person name="Shi X.-G."/>
            <person name="Ren J.-P."/>
            <person name="Chen E.-F."/>
            <person name="Sun J.-M."/>
        </authorList>
    </citation>
    <scope>NUCLEOTIDE SEQUENCE</scope>
    <source>
        <strain evidence="14">Adult_tree_wgs_1</strain>
        <tissue evidence="14">Leaves</tissue>
    </source>
</reference>
<dbReference type="Pfam" id="PF23259">
    <property type="entry name" value="CHX17_C"/>
    <property type="match status" value="1"/>
</dbReference>
<feature type="transmembrane region" description="Helical" evidence="10">
    <location>
        <begin position="203"/>
        <end position="222"/>
    </location>
</feature>
<feature type="transmembrane region" description="Helical" evidence="10">
    <location>
        <begin position="234"/>
        <end position="253"/>
    </location>
</feature>
<feature type="transmembrane region" description="Helical" evidence="10">
    <location>
        <begin position="37"/>
        <end position="58"/>
    </location>
</feature>
<keyword evidence="7" id="KW-0406">Ion transport</keyword>
<dbReference type="Gene3D" id="3.40.50.12370">
    <property type="match status" value="1"/>
</dbReference>
<comment type="subcellular location">
    <subcellularLocation>
        <location evidence="1">Membrane</location>
        <topology evidence="1">Multi-pass membrane protein</topology>
    </subcellularLocation>
</comment>
<dbReference type="PANTHER" id="PTHR32468:SF17">
    <property type="entry name" value="CATION_H(+) ANTIPORTER 4"/>
    <property type="match status" value="1"/>
</dbReference>
<dbReference type="GO" id="GO:0016020">
    <property type="term" value="C:membrane"/>
    <property type="evidence" value="ECO:0007669"/>
    <property type="project" value="UniProtKB-SubCell"/>
</dbReference>
<dbReference type="InterPro" id="IPR006153">
    <property type="entry name" value="Cation/H_exchanger_TM"/>
</dbReference>
<evidence type="ECO:0000256" key="8">
    <source>
        <dbReference type="ARBA" id="ARBA00023136"/>
    </source>
</evidence>
<dbReference type="GO" id="GO:0015297">
    <property type="term" value="F:antiporter activity"/>
    <property type="evidence" value="ECO:0007669"/>
    <property type="project" value="InterPro"/>
</dbReference>
<feature type="domain" description="Cation/H(+) antiporter central" evidence="12">
    <location>
        <begin position="526"/>
        <end position="651"/>
    </location>
</feature>
<dbReference type="GO" id="GO:0012505">
    <property type="term" value="C:endomembrane system"/>
    <property type="evidence" value="ECO:0007669"/>
    <property type="project" value="TreeGrafter"/>
</dbReference>
<comment type="caution">
    <text evidence="14">The sequence shown here is derived from an EMBL/GenBank/DDBJ whole genome shotgun (WGS) entry which is preliminary data.</text>
</comment>
<evidence type="ECO:0000256" key="2">
    <source>
        <dbReference type="ARBA" id="ARBA00022448"/>
    </source>
</evidence>
<dbReference type="InterPro" id="IPR050794">
    <property type="entry name" value="CPA2_transporter"/>
</dbReference>
<feature type="transmembrane region" description="Helical" evidence="10">
    <location>
        <begin position="419"/>
        <end position="439"/>
    </location>
</feature>
<evidence type="ECO:0000256" key="5">
    <source>
        <dbReference type="ARBA" id="ARBA00022958"/>
    </source>
</evidence>
<gene>
    <name evidence="14" type="ORF">RHSIM_Rhsim12G0152600</name>
</gene>
<protein>
    <recommendedName>
        <fullName evidence="16">Cation/H+ exchanger domain-containing protein</fullName>
    </recommendedName>
</protein>
<proteinExistence type="inferred from homology"/>
<feature type="transmembrane region" description="Helical" evidence="10">
    <location>
        <begin position="358"/>
        <end position="380"/>
    </location>
</feature>
<evidence type="ECO:0000256" key="4">
    <source>
        <dbReference type="ARBA" id="ARBA00022692"/>
    </source>
</evidence>
<evidence type="ECO:0000259" key="13">
    <source>
        <dbReference type="Pfam" id="PF23259"/>
    </source>
</evidence>
<evidence type="ECO:0000256" key="3">
    <source>
        <dbReference type="ARBA" id="ARBA00022538"/>
    </source>
</evidence>
<feature type="domain" description="Cation/H(+) antiporter C-terminal" evidence="13">
    <location>
        <begin position="664"/>
        <end position="805"/>
    </location>
</feature>
<name>A0A834G5G6_RHOSS</name>
<feature type="transmembrane region" description="Helical" evidence="10">
    <location>
        <begin position="273"/>
        <end position="295"/>
    </location>
</feature>
<dbReference type="GO" id="GO:1902600">
    <property type="term" value="P:proton transmembrane transport"/>
    <property type="evidence" value="ECO:0007669"/>
    <property type="project" value="InterPro"/>
</dbReference>
<evidence type="ECO:0008006" key="16">
    <source>
        <dbReference type="Google" id="ProtNLM"/>
    </source>
</evidence>
<evidence type="ECO:0000256" key="9">
    <source>
        <dbReference type="ARBA" id="ARBA00038341"/>
    </source>
</evidence>
<dbReference type="PANTHER" id="PTHR32468">
    <property type="entry name" value="CATION/H + ANTIPORTER"/>
    <property type="match status" value="1"/>
</dbReference>
<dbReference type="Pfam" id="PF23256">
    <property type="entry name" value="CHX17_2nd"/>
    <property type="match status" value="1"/>
</dbReference>
<accession>A0A834G5G6</accession>
<dbReference type="OrthoDB" id="1938353at2759"/>
<keyword evidence="4 10" id="KW-0812">Transmembrane</keyword>
<keyword evidence="8 10" id="KW-0472">Membrane</keyword>
<keyword evidence="5" id="KW-0630">Potassium</keyword>
<dbReference type="InterPro" id="IPR038770">
    <property type="entry name" value="Na+/solute_symporter_sf"/>
</dbReference>
<dbReference type="EMBL" id="WJXA01000012">
    <property type="protein sequence ID" value="KAF7125078.1"/>
    <property type="molecule type" value="Genomic_DNA"/>
</dbReference>
<evidence type="ECO:0000256" key="6">
    <source>
        <dbReference type="ARBA" id="ARBA00022989"/>
    </source>
</evidence>
<keyword evidence="6 10" id="KW-1133">Transmembrane helix</keyword>
<evidence type="ECO:0000259" key="12">
    <source>
        <dbReference type="Pfam" id="PF23256"/>
    </source>
</evidence>
<feature type="transmembrane region" description="Helical" evidence="10">
    <location>
        <begin position="133"/>
        <end position="153"/>
    </location>
</feature>
<evidence type="ECO:0000259" key="11">
    <source>
        <dbReference type="Pfam" id="PF00999"/>
    </source>
</evidence>
<sequence length="809" mass="89805">MNNTRHNSTGVYKSYGLCLRLPPKVHSLGLWENKDPFTYSVPALEVQMVVIFALTHLLHYPLKRLGIPKLFSEIMVNFVSFPSLPFLSLIFLNSEFQIGREFSYFAGIILGPTLPKKFRDLTKRLFPIDTQGVIGTLTLFGYMLFMFLVGVKVDLSVVNTTGKKAFAVGILALMVPFLVGNMTSEVLLKEFIRDKDDGSTASLLFVSSLQSLSPFVVVAMLLKELKILNSELGRLALASALSSEVLGITLAFTMNTLRSFMEDHSLSSALQRIGLIICFILVVIIIIRPAMLWIVKQTPEGRPVKDSYIYSVILLILLAGAFSHWIGEFPMLGPFIIGFAVPDGPPLGSALADKLDSFVSGLFIPLFMTLISLRVNLQAIDLSNPYAISIVVLIIVLFLAKVVACIIPACICRVPFKDALALGLIMSSKGIVQMSFYSFFRDDRAFNEEAFALLVISTALASVVIPLLVKQLYDPLQKYAGYQKRSIMHSKQGGEIRIVMCIHRPDNILAFLNLIDISCPTKESPMMVYALHLIELHGRAHPLFISHKNHQNPEESPYSGDVVYAFGRHERRHKGSICALAFTAISPRKLMHEDICTLALDKTASLIVIPFHRKWAVDGTVESEDFELRSVNCKILDMAPCSVGILVDRGRHQGDLSQQQQHRVAVIFFGGSDDREALFYAKRMAKSRTSGIGLTMVNFIPMVCEASDEEKKLDSEVLNEFTNVGGEEVVYVEEVVKDGAETALIVREMVDEFDLIIVGRHWGVEFPQTSGLKEWSELPEMGVIGDILSSSDLKGRASVLVVQQQKTTA</sequence>
<evidence type="ECO:0000256" key="1">
    <source>
        <dbReference type="ARBA" id="ARBA00004141"/>
    </source>
</evidence>
<dbReference type="Pfam" id="PF00999">
    <property type="entry name" value="Na_H_Exchanger"/>
    <property type="match status" value="1"/>
</dbReference>
<dbReference type="AlphaFoldDB" id="A0A834G5G6"/>
<dbReference type="InterPro" id="IPR057290">
    <property type="entry name" value="CHX17_C"/>
</dbReference>
<dbReference type="GO" id="GO:0006813">
    <property type="term" value="P:potassium ion transport"/>
    <property type="evidence" value="ECO:0007669"/>
    <property type="project" value="UniProtKB-KW"/>
</dbReference>
<feature type="domain" description="Cation/H+ exchanger transmembrane" evidence="11">
    <location>
        <begin position="105"/>
        <end position="470"/>
    </location>
</feature>
<organism evidence="14 15">
    <name type="scientific">Rhododendron simsii</name>
    <name type="common">Sims's rhododendron</name>
    <dbReference type="NCBI Taxonomy" id="118357"/>
    <lineage>
        <taxon>Eukaryota</taxon>
        <taxon>Viridiplantae</taxon>
        <taxon>Streptophyta</taxon>
        <taxon>Embryophyta</taxon>
        <taxon>Tracheophyta</taxon>
        <taxon>Spermatophyta</taxon>
        <taxon>Magnoliopsida</taxon>
        <taxon>eudicotyledons</taxon>
        <taxon>Gunneridae</taxon>
        <taxon>Pentapetalae</taxon>
        <taxon>asterids</taxon>
        <taxon>Ericales</taxon>
        <taxon>Ericaceae</taxon>
        <taxon>Ericoideae</taxon>
        <taxon>Rhodoreae</taxon>
        <taxon>Rhododendron</taxon>
    </lineage>
</organism>
<evidence type="ECO:0000313" key="14">
    <source>
        <dbReference type="EMBL" id="KAF7125078.1"/>
    </source>
</evidence>
<evidence type="ECO:0000256" key="10">
    <source>
        <dbReference type="SAM" id="Phobius"/>
    </source>
</evidence>
<dbReference type="GO" id="GO:0006885">
    <property type="term" value="P:regulation of pH"/>
    <property type="evidence" value="ECO:0007669"/>
    <property type="project" value="TreeGrafter"/>
</dbReference>
<feature type="transmembrane region" description="Helical" evidence="10">
    <location>
        <begin position="165"/>
        <end position="183"/>
    </location>
</feature>
<dbReference type="Proteomes" id="UP000626092">
    <property type="component" value="Unassembled WGS sequence"/>
</dbReference>